<keyword evidence="2" id="KW-1185">Reference proteome</keyword>
<protein>
    <submittedName>
        <fullName evidence="1">Uncharacterized protein</fullName>
    </submittedName>
</protein>
<dbReference type="EMBL" id="AP018732">
    <property type="protein sequence ID" value="BBE42415.1"/>
    <property type="molecule type" value="Genomic_DNA"/>
</dbReference>
<proteinExistence type="predicted"/>
<gene>
    <name evidence="1" type="ORF">NAS2_1026</name>
</gene>
<organism evidence="1 2">
    <name type="scientific">Conexivisphaera calida</name>
    <dbReference type="NCBI Taxonomy" id="1874277"/>
    <lineage>
        <taxon>Archaea</taxon>
        <taxon>Nitrososphaerota</taxon>
        <taxon>Conexivisphaeria</taxon>
        <taxon>Conexivisphaerales</taxon>
        <taxon>Conexivisphaeraceae</taxon>
        <taxon>Conexivisphaera</taxon>
    </lineage>
</organism>
<evidence type="ECO:0000313" key="2">
    <source>
        <dbReference type="Proteomes" id="UP000509448"/>
    </source>
</evidence>
<dbReference type="AlphaFoldDB" id="A0A4P2VN95"/>
<name>A0A4P2VN95_9ARCH</name>
<evidence type="ECO:0000313" key="1">
    <source>
        <dbReference type="EMBL" id="BBE42415.1"/>
    </source>
</evidence>
<accession>A0A4P2VN95</accession>
<dbReference type="KEGG" id="ccai:NAS2_1026"/>
<reference evidence="1 2" key="1">
    <citation type="journal article" date="2019" name="ISME J.">
        <title>Isolation and characterization of a thermophilic sulfur- and iron-reducing thaumarchaeote from a terrestrial acidic hot spring.</title>
        <authorList>
            <person name="Kato S."/>
            <person name="Itoh T."/>
            <person name="Yuki M."/>
            <person name="Nagamori M."/>
            <person name="Ohnishi M."/>
            <person name="Uematsu K."/>
            <person name="Suzuki K."/>
            <person name="Takashina T."/>
            <person name="Ohkuma M."/>
        </authorList>
    </citation>
    <scope>NUCLEOTIDE SEQUENCE [LARGE SCALE GENOMIC DNA]</scope>
    <source>
        <strain evidence="1 2">NAS-02</strain>
    </source>
</reference>
<dbReference type="Proteomes" id="UP000509448">
    <property type="component" value="Chromosome"/>
</dbReference>
<sequence length="323" mass="33219">MLGALILIVIVLVGAFIVYSYVWSASGRITGAPGVMVSGASLTALPGGGGYMTVDITNTGGVTGFASVAVYSSSGQVFSAPGAPGLLYQIYYIPTAWYQPDPTAVYSAGLAAGSSFSSDGFTWVASAGPWTTAQSGSSQNVNGQTQPNVIDNLQAGYSGGAPFPNPPVANGWDAYAIKEIGYVVVTQPTTFYVDIDGGLLSVEPLSQGGASLTNWLGTGSNPGNLINQWRGEGATQYSSNTVQPGTYLIEYDWFNGGGPAYFSLWTNNPVQYYSPLQIAPGQVANESYTVGSGIAPGDTYTVVVTLTTPRGTATSSATVVASP</sequence>